<organism evidence="3 4">
    <name type="scientific">Crepidotus variabilis</name>
    <dbReference type="NCBI Taxonomy" id="179855"/>
    <lineage>
        <taxon>Eukaryota</taxon>
        <taxon>Fungi</taxon>
        <taxon>Dikarya</taxon>
        <taxon>Basidiomycota</taxon>
        <taxon>Agaricomycotina</taxon>
        <taxon>Agaricomycetes</taxon>
        <taxon>Agaricomycetidae</taxon>
        <taxon>Agaricales</taxon>
        <taxon>Agaricineae</taxon>
        <taxon>Crepidotaceae</taxon>
        <taxon>Crepidotus</taxon>
    </lineage>
</organism>
<dbReference type="SUPFAM" id="SSF52540">
    <property type="entry name" value="P-loop containing nucleoside triphosphate hydrolases"/>
    <property type="match status" value="2"/>
</dbReference>
<dbReference type="Pfam" id="PF24883">
    <property type="entry name" value="NPHP3_N"/>
    <property type="match status" value="1"/>
</dbReference>
<evidence type="ECO:0000313" key="3">
    <source>
        <dbReference type="EMBL" id="KAF9530806.1"/>
    </source>
</evidence>
<keyword evidence="4" id="KW-1185">Reference proteome</keyword>
<dbReference type="EMBL" id="MU157838">
    <property type="protein sequence ID" value="KAF9530806.1"/>
    <property type="molecule type" value="Genomic_DNA"/>
</dbReference>
<feature type="non-terminal residue" evidence="3">
    <location>
        <position position="1"/>
    </location>
</feature>
<dbReference type="Gene3D" id="3.40.50.300">
    <property type="entry name" value="P-loop containing nucleotide triphosphate hydrolases"/>
    <property type="match status" value="1"/>
</dbReference>
<dbReference type="Proteomes" id="UP000807306">
    <property type="component" value="Unassembled WGS sequence"/>
</dbReference>
<evidence type="ECO:0000256" key="1">
    <source>
        <dbReference type="ARBA" id="ARBA00022737"/>
    </source>
</evidence>
<dbReference type="InterPro" id="IPR027417">
    <property type="entry name" value="P-loop_NTPase"/>
</dbReference>
<accession>A0A9P6JS06</accession>
<dbReference type="OrthoDB" id="3045137at2759"/>
<feature type="non-terminal residue" evidence="3">
    <location>
        <position position="163"/>
    </location>
</feature>
<dbReference type="InterPro" id="IPR056884">
    <property type="entry name" value="NPHP3-like_N"/>
</dbReference>
<evidence type="ECO:0000259" key="2">
    <source>
        <dbReference type="Pfam" id="PF24883"/>
    </source>
</evidence>
<feature type="domain" description="Nephrocystin 3-like N-terminal" evidence="2">
    <location>
        <begin position="20"/>
        <end position="163"/>
    </location>
</feature>
<reference evidence="3" key="1">
    <citation type="submission" date="2020-11" db="EMBL/GenBank/DDBJ databases">
        <authorList>
            <consortium name="DOE Joint Genome Institute"/>
            <person name="Ahrendt S."/>
            <person name="Riley R."/>
            <person name="Andreopoulos W."/>
            <person name="Labutti K."/>
            <person name="Pangilinan J."/>
            <person name="Ruiz-Duenas F.J."/>
            <person name="Barrasa J.M."/>
            <person name="Sanchez-Garcia M."/>
            <person name="Camarero S."/>
            <person name="Miyauchi S."/>
            <person name="Serrano A."/>
            <person name="Linde D."/>
            <person name="Babiker R."/>
            <person name="Drula E."/>
            <person name="Ayuso-Fernandez I."/>
            <person name="Pacheco R."/>
            <person name="Padilla G."/>
            <person name="Ferreira P."/>
            <person name="Barriuso J."/>
            <person name="Kellner H."/>
            <person name="Castanera R."/>
            <person name="Alfaro M."/>
            <person name="Ramirez L."/>
            <person name="Pisabarro A.G."/>
            <person name="Kuo A."/>
            <person name="Tritt A."/>
            <person name="Lipzen A."/>
            <person name="He G."/>
            <person name="Yan M."/>
            <person name="Ng V."/>
            <person name="Cullen D."/>
            <person name="Martin F."/>
            <person name="Rosso M.-N."/>
            <person name="Henrissat B."/>
            <person name="Hibbett D."/>
            <person name="Martinez A.T."/>
            <person name="Grigoriev I.V."/>
        </authorList>
    </citation>
    <scope>NUCLEOTIDE SEQUENCE</scope>
    <source>
        <strain evidence="3">CBS 506.95</strain>
    </source>
</reference>
<gene>
    <name evidence="3" type="ORF">CPB83DRAFT_725405</name>
</gene>
<protein>
    <recommendedName>
        <fullName evidence="2">Nephrocystin 3-like N-terminal domain-containing protein</fullName>
    </recommendedName>
</protein>
<sequence>ALVDAKERFNPPNCAPETRDAILQDIKRWSNSGRWSPSFFWLTGSPGSGKSAICQALAELCKQDGTLLANFFFSRVAGSAGRSNGDRLLPTLIYQTMQNLPEVRQSIEYAIRSNRSILTSTRAALIQTLFCAPLSQFSVRRFFREWFGTPIRLVIIDGLDECQ</sequence>
<keyword evidence="1" id="KW-0677">Repeat</keyword>
<proteinExistence type="predicted"/>
<evidence type="ECO:0000313" key="4">
    <source>
        <dbReference type="Proteomes" id="UP000807306"/>
    </source>
</evidence>
<dbReference type="PANTHER" id="PTHR10039">
    <property type="entry name" value="AMELOGENIN"/>
    <property type="match status" value="1"/>
</dbReference>
<name>A0A9P6JS06_9AGAR</name>
<comment type="caution">
    <text evidence="3">The sequence shown here is derived from an EMBL/GenBank/DDBJ whole genome shotgun (WGS) entry which is preliminary data.</text>
</comment>
<dbReference type="AlphaFoldDB" id="A0A9P6JS06"/>